<evidence type="ECO:0000313" key="3">
    <source>
        <dbReference type="Proteomes" id="UP001500013"/>
    </source>
</evidence>
<evidence type="ECO:0008006" key="4">
    <source>
        <dbReference type="Google" id="ProtNLM"/>
    </source>
</evidence>
<dbReference type="Proteomes" id="UP001500013">
    <property type="component" value="Unassembled WGS sequence"/>
</dbReference>
<dbReference type="EMBL" id="BAAAPU010000003">
    <property type="protein sequence ID" value="GAA1966486.1"/>
    <property type="molecule type" value="Genomic_DNA"/>
</dbReference>
<dbReference type="PROSITE" id="PS51318">
    <property type="entry name" value="TAT"/>
    <property type="match status" value="1"/>
</dbReference>
<feature type="signal peptide" evidence="1">
    <location>
        <begin position="1"/>
        <end position="23"/>
    </location>
</feature>
<organism evidence="2 3">
    <name type="scientific">Terrabacter lapilli</name>
    <dbReference type="NCBI Taxonomy" id="436231"/>
    <lineage>
        <taxon>Bacteria</taxon>
        <taxon>Bacillati</taxon>
        <taxon>Actinomycetota</taxon>
        <taxon>Actinomycetes</taxon>
        <taxon>Micrococcales</taxon>
        <taxon>Intrasporangiaceae</taxon>
        <taxon>Terrabacter</taxon>
    </lineage>
</organism>
<evidence type="ECO:0000256" key="1">
    <source>
        <dbReference type="SAM" id="SignalP"/>
    </source>
</evidence>
<accession>A0ABN2RBA4</accession>
<gene>
    <name evidence="2" type="ORF">GCM10009817_02820</name>
</gene>
<name>A0ABN2RBA4_9MICO</name>
<keyword evidence="3" id="KW-1185">Reference proteome</keyword>
<proteinExistence type="predicted"/>
<reference evidence="2 3" key="1">
    <citation type="journal article" date="2019" name="Int. J. Syst. Evol. Microbiol.">
        <title>The Global Catalogue of Microorganisms (GCM) 10K type strain sequencing project: providing services to taxonomists for standard genome sequencing and annotation.</title>
        <authorList>
            <consortium name="The Broad Institute Genomics Platform"/>
            <consortium name="The Broad Institute Genome Sequencing Center for Infectious Disease"/>
            <person name="Wu L."/>
            <person name="Ma J."/>
        </authorList>
    </citation>
    <scope>NUCLEOTIDE SEQUENCE [LARGE SCALE GENOMIC DNA]</scope>
    <source>
        <strain evidence="2 3">JCM 15628</strain>
    </source>
</reference>
<sequence>MRNRRLFTVAGCAGALAITVALAPGASADTRNHEAGDQEGRTTVVLNPKLVPVLTETLKVQTIRPGRLTAPGGVAQLSFPITEVEGKVIEHAGGLSFTPVGGGSLRITSFDVNLRTGFLNAKTVLDGKRLPGRVDIFALGAPKPINGAVPKCDGTQAGLTLTAGAAKALGAPSFAGAFVGDACVVPDED</sequence>
<dbReference type="InterPro" id="IPR006311">
    <property type="entry name" value="TAT_signal"/>
</dbReference>
<comment type="caution">
    <text evidence="2">The sequence shown here is derived from an EMBL/GenBank/DDBJ whole genome shotgun (WGS) entry which is preliminary data.</text>
</comment>
<feature type="chain" id="PRO_5045232639" description="Secreted protein" evidence="1">
    <location>
        <begin position="24"/>
        <end position="189"/>
    </location>
</feature>
<evidence type="ECO:0000313" key="2">
    <source>
        <dbReference type="EMBL" id="GAA1966486.1"/>
    </source>
</evidence>
<keyword evidence="1" id="KW-0732">Signal</keyword>
<dbReference type="RefSeq" id="WP_344057690.1">
    <property type="nucleotide sequence ID" value="NZ_BAAAPU010000003.1"/>
</dbReference>
<protein>
    <recommendedName>
        <fullName evidence="4">Secreted protein</fullName>
    </recommendedName>
</protein>